<evidence type="ECO:0000256" key="9">
    <source>
        <dbReference type="ARBA" id="ARBA00022692"/>
    </source>
</evidence>
<keyword evidence="4 20" id="KW-0813">Transport</keyword>
<feature type="transmembrane region" description="Helical" evidence="21">
    <location>
        <begin position="935"/>
        <end position="958"/>
    </location>
</feature>
<feature type="transmembrane region" description="Helical" evidence="21">
    <location>
        <begin position="569"/>
        <end position="588"/>
    </location>
</feature>
<dbReference type="Gene3D" id="2.60.470.10">
    <property type="entry name" value="Acid-sensing ion channels like domains"/>
    <property type="match status" value="1"/>
</dbReference>
<dbReference type="GO" id="GO:0005886">
    <property type="term" value="C:plasma membrane"/>
    <property type="evidence" value="ECO:0007669"/>
    <property type="project" value="TreeGrafter"/>
</dbReference>
<dbReference type="InterPro" id="IPR004481">
    <property type="entry name" value="K/Na/Ca-exchanger"/>
</dbReference>
<dbReference type="GO" id="GO:0008273">
    <property type="term" value="F:calcium, potassium:sodium antiporter activity"/>
    <property type="evidence" value="ECO:0007669"/>
    <property type="project" value="TreeGrafter"/>
</dbReference>
<dbReference type="Pfam" id="PF01699">
    <property type="entry name" value="Na_Ca_ex"/>
    <property type="match status" value="2"/>
</dbReference>
<feature type="transmembrane region" description="Helical" evidence="21">
    <location>
        <begin position="802"/>
        <end position="823"/>
    </location>
</feature>
<evidence type="ECO:0000256" key="15">
    <source>
        <dbReference type="ARBA" id="ARBA00023053"/>
    </source>
</evidence>
<keyword evidence="5" id="KW-0050">Antiport</keyword>
<dbReference type="InterPro" id="IPR004837">
    <property type="entry name" value="NaCa_Exmemb"/>
</dbReference>
<feature type="transmembrane region" description="Helical" evidence="21">
    <location>
        <begin position="713"/>
        <end position="737"/>
    </location>
</feature>
<organism evidence="23 24">
    <name type="scientific">Mythimna separata</name>
    <name type="common">Oriental armyworm</name>
    <name type="synonym">Pseudaletia separata</name>
    <dbReference type="NCBI Taxonomy" id="271217"/>
    <lineage>
        <taxon>Eukaryota</taxon>
        <taxon>Metazoa</taxon>
        <taxon>Ecdysozoa</taxon>
        <taxon>Arthropoda</taxon>
        <taxon>Hexapoda</taxon>
        <taxon>Insecta</taxon>
        <taxon>Pterygota</taxon>
        <taxon>Neoptera</taxon>
        <taxon>Endopterygota</taxon>
        <taxon>Lepidoptera</taxon>
        <taxon>Glossata</taxon>
        <taxon>Ditrysia</taxon>
        <taxon>Noctuoidea</taxon>
        <taxon>Noctuidae</taxon>
        <taxon>Noctuinae</taxon>
        <taxon>Hadenini</taxon>
        <taxon>Mythimna</taxon>
    </lineage>
</organism>
<evidence type="ECO:0000256" key="3">
    <source>
        <dbReference type="ARBA" id="ARBA00007193"/>
    </source>
</evidence>
<evidence type="ECO:0000256" key="6">
    <source>
        <dbReference type="ARBA" id="ARBA00022461"/>
    </source>
</evidence>
<comment type="similarity">
    <text evidence="3 20">Belongs to the amiloride-sensitive sodium channel (TC 1.A.6) family.</text>
</comment>
<evidence type="ECO:0000259" key="22">
    <source>
        <dbReference type="Pfam" id="PF01699"/>
    </source>
</evidence>
<feature type="transmembrane region" description="Helical" evidence="21">
    <location>
        <begin position="1044"/>
        <end position="1065"/>
    </location>
</feature>
<keyword evidence="14 21" id="KW-1133">Transmembrane helix</keyword>
<evidence type="ECO:0000256" key="4">
    <source>
        <dbReference type="ARBA" id="ARBA00022448"/>
    </source>
</evidence>
<feature type="transmembrane region" description="Helical" evidence="21">
    <location>
        <begin position="970"/>
        <end position="993"/>
    </location>
</feature>
<dbReference type="AlphaFoldDB" id="A0AAD8E1I3"/>
<keyword evidence="11" id="KW-0106">Calcium</keyword>
<accession>A0AAD8E1I3</accession>
<comment type="caution">
    <text evidence="23">The sequence shown here is derived from an EMBL/GenBank/DDBJ whole genome shotgun (WGS) entry which is preliminary data.</text>
</comment>
<dbReference type="GO" id="GO:0005262">
    <property type="term" value="F:calcium channel activity"/>
    <property type="evidence" value="ECO:0007669"/>
    <property type="project" value="TreeGrafter"/>
</dbReference>
<keyword evidence="10" id="KW-0732">Signal</keyword>
<dbReference type="PANTHER" id="PTHR10846:SF2">
    <property type="entry name" value="RE48874P"/>
    <property type="match status" value="1"/>
</dbReference>
<feature type="transmembrane region" description="Helical" evidence="21">
    <location>
        <begin position="743"/>
        <end position="765"/>
    </location>
</feature>
<evidence type="ECO:0000256" key="8">
    <source>
        <dbReference type="ARBA" id="ARBA00022568"/>
    </source>
</evidence>
<evidence type="ECO:0000256" key="20">
    <source>
        <dbReference type="RuleBase" id="RU000679"/>
    </source>
</evidence>
<evidence type="ECO:0000313" key="23">
    <source>
        <dbReference type="EMBL" id="KAJ8737247.1"/>
    </source>
</evidence>
<comment type="similarity">
    <text evidence="2">Belongs to the Ca(2+):cation antiporter (CaCA) (TC 2.A.19) family. SLC24A subfamily.</text>
</comment>
<evidence type="ECO:0000256" key="5">
    <source>
        <dbReference type="ARBA" id="ARBA00022449"/>
    </source>
</evidence>
<sequence>MVQVASEKINLPQRYVPGKNWRKKQSRKRFCMNKFVEFCKRTDLHGYKYIVMDDFSFGERCCWAVAVLISVGIAAYFVVTAYRWYARNPIVTVIESTQGAIWDVPFPAVTICDLNIVSKRAARKLADNLTLPGNFTADFVFDTFRLVPLLYSTFTAEPSEKEDLQKLQIVLDFNNITMESLLLKLSPASSCSNLVQRCMWKNAIYRCDDIFKQVFTVLSLCCTFNYYAVDDKFKKHKEEPILATPRRVASCGYQTALTVLLYTDPDDYYSATIASQGALVIIDNAYNIPDLDSPVRMVNPSTELLIALSPERTYTTAGIRSFSPEQRQCYYSDEIQIGRFRQYSFHNCMAYQKVEWIKKVCNCLPLAFPVEENYRNCNFKDMDCLNSIFNEDENHTYTQEKKNSFQCFPECEHYDYPLEVALGNLADNAYVNGLPFFDDVNIKNRSLLNVFFNDLVSTRYRRDVYLNWQNILAAFGGLLSLMLGFTLISGFDLVLFFTIRVAYDACTNFRVSASPRNMIYVNEYNAKNKRWMENAMINPIHSKSLEKHKIHLNSIILERLQRVDIMTRANVYAVLWTLLLATGFSQAFEDYNETALHHNVHPISRNGRIVFLDDELMKKLDEEKETWHWTPWLRTRLEFNEDGFARQANCGPEDSINSFPDSVFTDEQLRQGAFLLYALFGIYAFTLLAIVCNDYFIPCVELICEDLNIPQNVAAATFMAVATSCPEFFVNVISTFLTGSDMGIGTIVGSAIFNALGVAAVGGLAAIRPISIEARPVTRDVVIYMFNVSILVAFVWDGQIDWYEAVVLGVLYVLYFVVMFNSVRMFAIYDRLVARCFKKNNLEVSVVNSTENGKAVEEGVDNKGFADSANDVNTEKESGVTVVDKAENVIKKPNKSVFRFPKENSKLYRFWWLYTWPLKLVLTLTIPSPIRYKRLYPLAFFMCIVWIGANSYCVSWSMTVIGHTFFIPESVMGMTFLAFGGCLPEACSVFIMSRRGEGGIGVSNALGANSLAILFALGLPWMIKTLTLLGQGADNPVVLIDSDGIGFVVGSLLVAVACLWITLYIAKFTLRKSLGAILLVLYAIFITFAILVEMGIILDRGFEIC</sequence>
<evidence type="ECO:0000256" key="12">
    <source>
        <dbReference type="ARBA" id="ARBA00022847"/>
    </source>
</evidence>
<evidence type="ECO:0000256" key="2">
    <source>
        <dbReference type="ARBA" id="ARBA00005364"/>
    </source>
</evidence>
<feature type="transmembrane region" description="Helical" evidence="21">
    <location>
        <begin position="471"/>
        <end position="497"/>
    </location>
</feature>
<dbReference type="PANTHER" id="PTHR10846">
    <property type="entry name" value="SODIUM/POTASSIUM/CALCIUM EXCHANGER"/>
    <property type="match status" value="1"/>
</dbReference>
<keyword evidence="15" id="KW-0915">Sodium</keyword>
<feature type="transmembrane region" description="Helical" evidence="21">
    <location>
        <begin position="62"/>
        <end position="85"/>
    </location>
</feature>
<evidence type="ECO:0000256" key="11">
    <source>
        <dbReference type="ARBA" id="ARBA00022837"/>
    </source>
</evidence>
<feature type="transmembrane region" description="Helical" evidence="21">
    <location>
        <begin position="1077"/>
        <end position="1098"/>
    </location>
</feature>
<dbReference type="InterPro" id="IPR044880">
    <property type="entry name" value="NCX_ion-bd_dom_sf"/>
</dbReference>
<evidence type="ECO:0000313" key="24">
    <source>
        <dbReference type="Proteomes" id="UP001231518"/>
    </source>
</evidence>
<proteinExistence type="inferred from homology"/>
<dbReference type="GO" id="GO:0006874">
    <property type="term" value="P:intracellular calcium ion homeostasis"/>
    <property type="evidence" value="ECO:0007669"/>
    <property type="project" value="TreeGrafter"/>
</dbReference>
<keyword evidence="17 21" id="KW-0472">Membrane</keyword>
<feature type="domain" description="Sodium/calcium exchanger membrane region" evidence="22">
    <location>
        <begin position="937"/>
        <end position="1090"/>
    </location>
</feature>
<keyword evidence="12" id="KW-0769">Symport</keyword>
<evidence type="ECO:0000256" key="13">
    <source>
        <dbReference type="ARBA" id="ARBA00022958"/>
    </source>
</evidence>
<dbReference type="GO" id="GO:0005272">
    <property type="term" value="F:sodium channel activity"/>
    <property type="evidence" value="ECO:0007669"/>
    <property type="project" value="UniProtKB-KW"/>
</dbReference>
<dbReference type="EMBL" id="JARGEI010000001">
    <property type="protein sequence ID" value="KAJ8737247.1"/>
    <property type="molecule type" value="Genomic_DNA"/>
</dbReference>
<keyword evidence="8" id="KW-0109">Calcium transport</keyword>
<dbReference type="Proteomes" id="UP001231518">
    <property type="component" value="Chromosome 1"/>
</dbReference>
<keyword evidence="16 20" id="KW-0406">Ion transport</keyword>
<dbReference type="Gene3D" id="1.20.1420.30">
    <property type="entry name" value="NCX, central ion-binding region"/>
    <property type="match status" value="2"/>
</dbReference>
<keyword evidence="9 20" id="KW-0812">Transmembrane</keyword>
<evidence type="ECO:0000256" key="21">
    <source>
        <dbReference type="SAM" id="Phobius"/>
    </source>
</evidence>
<dbReference type="NCBIfam" id="TIGR00367">
    <property type="entry name" value="calcium/sodium antiporter"/>
    <property type="match status" value="1"/>
</dbReference>
<evidence type="ECO:0000256" key="1">
    <source>
        <dbReference type="ARBA" id="ARBA00004141"/>
    </source>
</evidence>
<evidence type="ECO:0000256" key="19">
    <source>
        <dbReference type="ARBA" id="ARBA00023303"/>
    </source>
</evidence>
<evidence type="ECO:0000256" key="18">
    <source>
        <dbReference type="ARBA" id="ARBA00023201"/>
    </source>
</evidence>
<evidence type="ECO:0000256" key="17">
    <source>
        <dbReference type="ARBA" id="ARBA00023136"/>
    </source>
</evidence>
<feature type="domain" description="Sodium/calcium exchanger membrane region" evidence="22">
    <location>
        <begin position="678"/>
        <end position="820"/>
    </location>
</feature>
<feature type="transmembrane region" description="Helical" evidence="21">
    <location>
        <begin position="777"/>
        <end position="796"/>
    </location>
</feature>
<dbReference type="InterPro" id="IPR001873">
    <property type="entry name" value="ENaC"/>
</dbReference>
<keyword evidence="7" id="KW-0633">Potassium transport</keyword>
<dbReference type="FunFam" id="1.20.1420.30:FF:000009">
    <property type="entry name" value="sodium/potassium/calcium exchanger 5 isoform X2"/>
    <property type="match status" value="1"/>
</dbReference>
<feature type="transmembrane region" description="Helical" evidence="21">
    <location>
        <begin position="674"/>
        <end position="692"/>
    </location>
</feature>
<evidence type="ECO:0000256" key="14">
    <source>
        <dbReference type="ARBA" id="ARBA00022989"/>
    </source>
</evidence>
<evidence type="ECO:0000256" key="10">
    <source>
        <dbReference type="ARBA" id="ARBA00022729"/>
    </source>
</evidence>
<comment type="subcellular location">
    <subcellularLocation>
        <location evidence="1">Membrane</location>
        <topology evidence="1">Multi-pass membrane protein</topology>
    </subcellularLocation>
</comment>
<keyword evidence="19 20" id="KW-0407">Ion channel</keyword>
<keyword evidence="24" id="KW-1185">Reference proteome</keyword>
<keyword evidence="13" id="KW-0630">Potassium</keyword>
<feature type="transmembrane region" description="Helical" evidence="21">
    <location>
        <begin position="1005"/>
        <end position="1024"/>
    </location>
</feature>
<keyword evidence="6 20" id="KW-0894">Sodium channel</keyword>
<protein>
    <recommendedName>
        <fullName evidence="22">Sodium/calcium exchanger membrane region domain-containing protein</fullName>
    </recommendedName>
</protein>
<evidence type="ECO:0000256" key="7">
    <source>
        <dbReference type="ARBA" id="ARBA00022538"/>
    </source>
</evidence>
<evidence type="ECO:0000256" key="16">
    <source>
        <dbReference type="ARBA" id="ARBA00023065"/>
    </source>
</evidence>
<name>A0AAD8E1I3_MYTSE</name>
<keyword evidence="18 20" id="KW-0739">Sodium transport</keyword>
<reference evidence="23" key="1">
    <citation type="submission" date="2023-03" db="EMBL/GenBank/DDBJ databases">
        <title>Chromosome-level genomes of two armyworms, Mythimna separata and Mythimna loreyi, provide insights into the biosynthesis and reception of sex pheromones.</title>
        <authorList>
            <person name="Zhao H."/>
        </authorList>
    </citation>
    <scope>NUCLEOTIDE SEQUENCE</scope>
    <source>
        <strain evidence="23">BeijingLab</strain>
        <tissue evidence="23">Pupa</tissue>
    </source>
</reference>
<dbReference type="Pfam" id="PF00858">
    <property type="entry name" value="ASC"/>
    <property type="match status" value="1"/>
</dbReference>
<dbReference type="GO" id="GO:0015293">
    <property type="term" value="F:symporter activity"/>
    <property type="evidence" value="ECO:0007669"/>
    <property type="project" value="UniProtKB-KW"/>
</dbReference>
<gene>
    <name evidence="23" type="ORF">PYW07_000518</name>
</gene>